<dbReference type="InterPro" id="IPR036439">
    <property type="entry name" value="Dockerin_dom_sf"/>
</dbReference>
<keyword evidence="7" id="KW-1185">Reference proteome</keyword>
<dbReference type="InterPro" id="IPR056823">
    <property type="entry name" value="TEN-like_YD-shell"/>
</dbReference>
<feature type="domain" description="LTD" evidence="5">
    <location>
        <begin position="2836"/>
        <end position="2960"/>
    </location>
</feature>
<dbReference type="Gene3D" id="2.60.40.2030">
    <property type="match status" value="5"/>
</dbReference>
<evidence type="ECO:0000256" key="1">
    <source>
        <dbReference type="ARBA" id="ARBA00022729"/>
    </source>
</evidence>
<keyword evidence="1" id="KW-0732">Signal</keyword>
<dbReference type="KEGG" id="rlc:K227x_56970"/>
<dbReference type="InterPro" id="IPR002105">
    <property type="entry name" value="Dockerin_1_rpt"/>
</dbReference>
<dbReference type="NCBIfam" id="TIGR01643">
    <property type="entry name" value="YD_repeat_2x"/>
    <property type="match status" value="5"/>
</dbReference>
<dbReference type="EMBL" id="CP036525">
    <property type="protein sequence ID" value="QDT07270.1"/>
    <property type="molecule type" value="Genomic_DNA"/>
</dbReference>
<keyword evidence="2" id="KW-0677">Repeat</keyword>
<dbReference type="Pfam" id="PF09994">
    <property type="entry name" value="T6SS_Tle1-like_cat"/>
    <property type="match status" value="1"/>
</dbReference>
<sequence length="3581" mass="391907">MRTESTAKTDRSHDTPKRRLLVEQLEDRRLLAGDMEPPPGEVHQPNQSSAAGFSSTTTSNHTPPDDGNDASITESDAASNIHLDSLEYRFEGGRSISSASDQSPLFLFGHAEGEMNDGFGYDSCSYGGSFCSPVPDPSPDPAPDPTPNPVPNPNPDPTPNPNPDPTPNPNPDPRPNPTPTPNPDPTPNPTPAPHPNPGPPKGQVQITNSSFYEGTETTFRVIGTGLTGAVFVNIELVDGSAKEGLDFRDSGPLLVSLYPDDMGNAETVIYVTAIDDNLAERSETFTVDGSIASGFATVIADGTGTILDDFDINYKVTLTPHSKTEGNQGYPETTHDPAMVTYTATIDPAPVPDDVITVDYTLFNPTWFMIEHLNEVFPASSNDWRHATLNQDGTTLDYTPMNDQHVYSGTLTFTGDSPTSQLIYAPLNGEWHAEYDEVIAAKLTGSSATRPYNHLMGEITVSHETETEFALIENDDAHYELSVSDASTIEGQDGWNDPNIMEFVVSVGPSIPSGHKLIVDYAVSDITATHAVDWKLAQPNGDGYEIIEGDTGTIEFLPGQSTQKVYVAINGDSMTEEEESIQLELVWTDSTGISSTYIDRTAIGVIRDDDSPIDITVDDTWVIEGNHYFDDPNILKFKIELSRPPSAGHEVKVKYDVRTITEAELASEKQITENQIKYMAGPIFDWKLDGKHQNNVYTEIATFAAGESVQEVDVLVRGDWLEEQSEYLTLEITMEGSTAPDGTDGPQLNVPNRIAIGEIRNDDTPIEIEIGDQESVEGNDGWDPSEVKLLKFPVTLSRAPNSGEVIHVHYDASELDQDDITEIVGETDDWTEHIAVSPADWKLAKYDEEGDLQISDSNTSGTLKFEEGQTTQDVIVAIHGDRDVELTEFMKVEISEAYSEKSSIGQEVTVIVTDDQAIGTITNDDLPVTLDVSDGIDFEFSPIFFAPGKVYFKISIDGPVGQPVTVNYATADGSAISGEDYITKKGSYTFGLDPDPDQDGKPLEHTVIVDLADDNIYEQTESFYLKATSDSPWIKNHEAEGTGDILDDEERPTVSIHDTYGEEGNTFFFKTTLSHPSKFDTDLTAWTSDGTAKHLLDYTGFPSDGDNSNGILNPISITIPSYSTYTNVAVPTIDDNRIESHEQFNVHIALPTDTGSGGAPLPAENAVQPGDMNALGTIVDNDYQLSIGNGSVIEGNSFYEAPNTISFPVTVSPSPQKWKVIFVDWEIRELGSNSGFPANLHAETPDDFRPLSCGSTSGPIGSDGPQHGTLIIGGNYGRDQSISVAINGDWNPERNEKFEVVLSNARLKEDLGYPVPSSPQTPTCNTNLPSFPAAALGSVTITDAQGIGTIVDDDAFEFDFDRHYDWLGPDNPNVTVESGGTTANWNDAEGTAILGIGADPFGSLHIDGPFAPRQISHWEIQVDKDSTFLPDSYSVKIEAGGTELEEFYVTGDDHFAFGKALKFNGDEGLYKSDVTVTALVNAGVSEPIGFGKSKEFIFPVVNLDDSAGGKGWLANETYRLLPVIEVDGTRPSTLQESDGLGLLKPDGSVWHYSSADAGTYTAPEGTFEKLKFEYDEFVLQGTSGETLYFDALGRLDRREDRNHNTRSYSYVDGNGDGEPMEIGTITSATGLETTFDYDGGTLNTVTDFAGRVWTYDVVADKLEQITWPDPDDHGPLPAAVWQLQYDASSDLPRLLRDPAGGESSFQYDTITDYNVDSESGAINWTFDIHRIAQFTRADDAVRQMDALKWKGVVDIPTSKDAPFEGIDPETIFASVDFLQVTTQTSMDDFQQPTDITTSHEFTAQITRNEDGLPEQIQQTSDADTDTETTYTYDDFGRPLSITTSRGVEEYTYDETTGQITQHTDRLGRVTTYDLDEYGNVLHVYKEISSIANNPDNNRSGYIGSSTNPADRFDANGDGIVNANDASAVLTGIQSSATAAGWLDVDGGGYVSASDSLRIINYLGRLNQHEPEHAVESFTYTSAGSALAGQIETITDRDGLVTRYEYYPSGHRAGLVSSQTIGDGTTAPRTTTYDYDNRRNSTQVVDPQSRRRDTAYDNLDRPYATSRVMADSTPLEYSLTGYDVLGAVLYQHDMLANRRVDYPQRDAMSRPKKVLQPEIYGIRPEQTYTYDEFGFLASATDAQLRRTEYDYQDGRLTQSRTPGALPQTTVTTQYTYTASGRLLSEVTTGSNGEFSETQYSYFDDGLLESSRQSSHANQSISQRHDYDAIGRKISTQTAAGTTRLVYDDLNRHVQTILPSPSITSGDGKTPILSTLFDASGAPSGNRDARGNFTVSELNLFNEVVQTKSPDPDGNGPRQPMVTTYQRDEFGRVQTKTNPAMSLGQGVITTFQYDGNDRVTSASHFDPVFGDQVTQTQYYDSLGRVLYSASGDGTSQQFIYAVPGIDSPTTIKLLDRSKSEWLTTNIQYDQYGRTQSVTAPDGQVTQYQYDSAGNRTLVDNGVRQSYLYDDFGRMIQETDSLGITTEYSYYDNGQLRRQRSGDNVTTYTYDAAGRRQTLEDSAGNITSWTYDPLGRVQADANPTGALRTFQYDAAGNVTQVTNRDGLVTQYEYDNLGLLTGEYWMDPDAPSQYVKEFEFLYDPDGSLRWVSDADTVNALSHDGFGRLRSESSFVMAFDDWATVHFDYNPFGDRTVRELDVPATSGTELSDVYGYDSFGRTNSIDRDNGPGRGGLQASFGYDQASRLTAVTTGTTTGPVVDTEYQFDAAGRLHSIQHDLLQNAGGTSPAELNYTLTYGDKTTLLRQIYSNLDGVQSFTYDAAGQLDQVQSTLIDQPNDYDFDAAGNRIRVADGNSVQDLDVAANNQLVSDGKYQYRYNQEGARIQRGTASVGDAGFDRVVITELMANPTDPDAQYIELANVGSSPVNLSEWTIQDGLELRIPAGVTLDPGAIAVFANNPTAFESAYGTAISLAGTFNGSLDPSGETLTLQRADGSVADVVTYGGNGWPTAGVGEAIQVIEPTSPNNVGDNWETVPHGTPGSHNSIAPSTSPGGETGGYGGGGYGSGGYGSGGYDYGSYGSGADSYGGYESSGSGYDDSYETYQWDHRGRLTDIRVFEDGNPYRHVQYTYDAFDRRVAKQIEEYSSSYDYSGYDGSSDGNPDDGDQRYVHDGDHLIAVMDRDGNVIEQILHGPMVDQVLAEEHFDAVTGQRQDVSFAATDHLGSVRDVLRWDEAADTVVAQTHIYYDVFGVETEQTNSEVQTRFGYTGRQRDLESDLYYYRARYYDPANGQFISQDPIGFNAGDSNLYRYVGNSPTNATDPTGLVLVAFEGTGNSDLNTDFDIPARTNVNIFRRNYDGRVLYYEGVGVRSTDLFGAAFGEGAKKIIYSAVNDVKRHFDNNPNAERVIDVIGFSRGAAEAVDFTNEIIDYANANEILIRFVGLFDTVFAMGLSNDIEPGFTTTVPAGIMTFHAMALDEHRKTFRVKRQSTAANQELVTEVWFAGAHSNVGGGYLDRGLSDIALGWMIDRARESGVPVAQVPLSPDATNGVLRDSYDEYVANRFLKVVDSGFAHRTVRSTDMLHNSVWSRGSYDMRYRARLENYYRWSTPQFTDSGRESIPRPIPPMK</sequence>
<feature type="region of interest" description="Disordered" evidence="4">
    <location>
        <begin position="1"/>
        <end position="78"/>
    </location>
</feature>
<dbReference type="InterPro" id="IPR038081">
    <property type="entry name" value="CalX-like_sf"/>
</dbReference>
<feature type="region of interest" description="Disordered" evidence="4">
    <location>
        <begin position="2991"/>
        <end position="3013"/>
    </location>
</feature>
<evidence type="ECO:0000313" key="6">
    <source>
        <dbReference type="EMBL" id="QDT07270.1"/>
    </source>
</evidence>
<dbReference type="SUPFAM" id="SSF141072">
    <property type="entry name" value="CalX-like"/>
    <property type="match status" value="7"/>
</dbReference>
<feature type="compositionally biased region" description="Polar residues" evidence="4">
    <location>
        <begin position="44"/>
        <end position="53"/>
    </location>
</feature>
<dbReference type="Gene3D" id="2.180.10.10">
    <property type="entry name" value="RHS repeat-associated core"/>
    <property type="match status" value="5"/>
</dbReference>
<dbReference type="InterPro" id="IPR031325">
    <property type="entry name" value="RHS_repeat"/>
</dbReference>
<dbReference type="SUPFAM" id="SSF74853">
    <property type="entry name" value="Lamin A/C globular tail domain"/>
    <property type="match status" value="1"/>
</dbReference>
<name>A0A517NJE5_9BACT</name>
<dbReference type="GO" id="GO:0004553">
    <property type="term" value="F:hydrolase activity, hydrolyzing O-glycosyl compounds"/>
    <property type="evidence" value="ECO:0007669"/>
    <property type="project" value="InterPro"/>
</dbReference>
<dbReference type="Pfam" id="PF00932">
    <property type="entry name" value="LTD"/>
    <property type="match status" value="1"/>
</dbReference>
<dbReference type="GO" id="GO:0016020">
    <property type="term" value="C:membrane"/>
    <property type="evidence" value="ECO:0007669"/>
    <property type="project" value="InterPro"/>
</dbReference>
<accession>A0A517NJE5</accession>
<keyword evidence="6" id="KW-0378">Hydrolase</keyword>
<dbReference type="InterPro" id="IPR022385">
    <property type="entry name" value="Rhs_assc_core"/>
</dbReference>
<feature type="compositionally biased region" description="Basic and acidic residues" evidence="4">
    <location>
        <begin position="1"/>
        <end position="31"/>
    </location>
</feature>
<dbReference type="SUPFAM" id="SSF63446">
    <property type="entry name" value="Type I dockerin domain"/>
    <property type="match status" value="1"/>
</dbReference>
<dbReference type="InterPro" id="IPR036415">
    <property type="entry name" value="Lamin_tail_dom_sf"/>
</dbReference>
<dbReference type="RefSeq" id="WP_218933548.1">
    <property type="nucleotide sequence ID" value="NZ_CP036525.1"/>
</dbReference>
<dbReference type="Pfam" id="PF25023">
    <property type="entry name" value="TEN_YD-shell"/>
    <property type="match status" value="1"/>
</dbReference>
<dbReference type="PANTHER" id="PTHR32305:SF15">
    <property type="entry name" value="PROTEIN RHSA-RELATED"/>
    <property type="match status" value="1"/>
</dbReference>
<dbReference type="EC" id="3.1.-.-" evidence="6"/>
<feature type="compositionally biased region" description="Pro residues" evidence="4">
    <location>
        <begin position="134"/>
        <end position="200"/>
    </location>
</feature>
<dbReference type="InterPro" id="IPR001322">
    <property type="entry name" value="Lamin_tail_dom"/>
</dbReference>
<evidence type="ECO:0000256" key="2">
    <source>
        <dbReference type="ARBA" id="ARBA00022737"/>
    </source>
</evidence>
<dbReference type="PANTHER" id="PTHR32305">
    <property type="match status" value="1"/>
</dbReference>
<feature type="region of interest" description="Disordered" evidence="4">
    <location>
        <begin position="132"/>
        <end position="206"/>
    </location>
</feature>
<gene>
    <name evidence="6" type="primary">rhsB_2</name>
    <name evidence="6" type="ORF">K227x_56970</name>
</gene>
<dbReference type="InterPro" id="IPR018712">
    <property type="entry name" value="Tle1-like_cat"/>
</dbReference>
<organism evidence="6 7">
    <name type="scientific">Rubripirellula lacrimiformis</name>
    <dbReference type="NCBI Taxonomy" id="1930273"/>
    <lineage>
        <taxon>Bacteria</taxon>
        <taxon>Pseudomonadati</taxon>
        <taxon>Planctomycetota</taxon>
        <taxon>Planctomycetia</taxon>
        <taxon>Pirellulales</taxon>
        <taxon>Pirellulaceae</taxon>
        <taxon>Rubripirellula</taxon>
    </lineage>
</organism>
<dbReference type="Pfam" id="PF05593">
    <property type="entry name" value="RHS_repeat"/>
    <property type="match status" value="1"/>
</dbReference>
<dbReference type="PROSITE" id="PS51841">
    <property type="entry name" value="LTD"/>
    <property type="match status" value="1"/>
</dbReference>
<evidence type="ECO:0000313" key="7">
    <source>
        <dbReference type="Proteomes" id="UP000318538"/>
    </source>
</evidence>
<dbReference type="GO" id="GO:0000272">
    <property type="term" value="P:polysaccharide catabolic process"/>
    <property type="evidence" value="ECO:0007669"/>
    <property type="project" value="InterPro"/>
</dbReference>
<dbReference type="Proteomes" id="UP000318538">
    <property type="component" value="Chromosome"/>
</dbReference>
<dbReference type="Pfam" id="PF03160">
    <property type="entry name" value="Calx-beta"/>
    <property type="match status" value="4"/>
</dbReference>
<dbReference type="InterPro" id="IPR050708">
    <property type="entry name" value="T6SS_VgrG/RHS"/>
</dbReference>
<protein>
    <submittedName>
        <fullName evidence="6">Putative deoxyribonuclease RhsB</fullName>
        <ecNumber evidence="6">3.1.-.-</ecNumber>
    </submittedName>
</protein>
<evidence type="ECO:0000256" key="3">
    <source>
        <dbReference type="ARBA" id="ARBA00022837"/>
    </source>
</evidence>
<dbReference type="GO" id="GO:0007154">
    <property type="term" value="P:cell communication"/>
    <property type="evidence" value="ECO:0007669"/>
    <property type="project" value="InterPro"/>
</dbReference>
<feature type="compositionally biased region" description="Low complexity" evidence="4">
    <location>
        <begin position="3103"/>
        <end position="3114"/>
    </location>
</feature>
<dbReference type="InterPro" id="IPR003644">
    <property type="entry name" value="Calx_beta"/>
</dbReference>
<evidence type="ECO:0000256" key="4">
    <source>
        <dbReference type="SAM" id="MobiDB-lite"/>
    </source>
</evidence>
<feature type="region of interest" description="Disordered" evidence="4">
    <location>
        <begin position="3103"/>
        <end position="3122"/>
    </location>
</feature>
<evidence type="ECO:0000259" key="5">
    <source>
        <dbReference type="PROSITE" id="PS51841"/>
    </source>
</evidence>
<proteinExistence type="predicted"/>
<keyword evidence="3" id="KW-0106">Calcium</keyword>
<dbReference type="InterPro" id="IPR006530">
    <property type="entry name" value="YD"/>
</dbReference>
<reference evidence="6 7" key="1">
    <citation type="submission" date="2019-02" db="EMBL/GenBank/DDBJ databases">
        <title>Deep-cultivation of Planctomycetes and their phenomic and genomic characterization uncovers novel biology.</title>
        <authorList>
            <person name="Wiegand S."/>
            <person name="Jogler M."/>
            <person name="Boedeker C."/>
            <person name="Pinto D."/>
            <person name="Vollmers J."/>
            <person name="Rivas-Marin E."/>
            <person name="Kohn T."/>
            <person name="Peeters S.H."/>
            <person name="Heuer A."/>
            <person name="Rast P."/>
            <person name="Oberbeckmann S."/>
            <person name="Bunk B."/>
            <person name="Jeske O."/>
            <person name="Meyerdierks A."/>
            <person name="Storesund J.E."/>
            <person name="Kallscheuer N."/>
            <person name="Luecker S."/>
            <person name="Lage O.M."/>
            <person name="Pohl T."/>
            <person name="Merkel B.J."/>
            <person name="Hornburger P."/>
            <person name="Mueller R.-W."/>
            <person name="Bruemmer F."/>
            <person name="Labrenz M."/>
            <person name="Spormann A.M."/>
            <person name="Op den Camp H."/>
            <person name="Overmann J."/>
            <person name="Amann R."/>
            <person name="Jetten M.S.M."/>
            <person name="Mascher T."/>
            <person name="Medema M.H."/>
            <person name="Devos D.P."/>
            <person name="Kaster A.-K."/>
            <person name="Ovreas L."/>
            <person name="Rohde M."/>
            <person name="Galperin M.Y."/>
            <person name="Jogler C."/>
        </authorList>
    </citation>
    <scope>NUCLEOTIDE SEQUENCE [LARGE SCALE GENOMIC DNA]</scope>
    <source>
        <strain evidence="6 7">K22_7</strain>
    </source>
</reference>
<dbReference type="NCBIfam" id="TIGR03696">
    <property type="entry name" value="Rhs_assc_core"/>
    <property type="match status" value="1"/>
</dbReference>
<dbReference type="Pfam" id="PF00404">
    <property type="entry name" value="Dockerin_1"/>
    <property type="match status" value="1"/>
</dbReference>